<feature type="compositionally biased region" description="Gly residues" evidence="3">
    <location>
        <begin position="1"/>
        <end position="12"/>
    </location>
</feature>
<comment type="function">
    <text evidence="2">Putative transcription activator involved in regulating light control of development.</text>
</comment>
<dbReference type="PANTHER" id="PTHR31669:SF307">
    <property type="entry name" value="PROTEIN FAR1-RELATED SEQUENCE"/>
    <property type="match status" value="1"/>
</dbReference>
<dbReference type="PROSITE" id="PS50966">
    <property type="entry name" value="ZF_SWIM"/>
    <property type="match status" value="1"/>
</dbReference>
<feature type="domain" description="SWIM-type" evidence="4">
    <location>
        <begin position="608"/>
        <end position="644"/>
    </location>
</feature>
<proteinExistence type="inferred from homology"/>
<feature type="compositionally biased region" description="Low complexity" evidence="3">
    <location>
        <begin position="23"/>
        <end position="35"/>
    </location>
</feature>
<dbReference type="Pfam" id="PF03101">
    <property type="entry name" value="FAR1"/>
    <property type="match status" value="1"/>
</dbReference>
<accession>A0ABC9F0T5</accession>
<dbReference type="InterPro" id="IPR007527">
    <property type="entry name" value="Znf_SWIM"/>
</dbReference>
<keyword evidence="1 2" id="KW-0863">Zinc-finger</keyword>
<protein>
    <recommendedName>
        <fullName evidence="2">Protein FAR1-RELATED SEQUENCE</fullName>
    </recommendedName>
</protein>
<keyword evidence="2" id="KW-0539">Nucleus</keyword>
<comment type="similarity">
    <text evidence="2">Belongs to the FHY3/FAR1 family.</text>
</comment>
<dbReference type="GO" id="GO:0005634">
    <property type="term" value="C:nucleus"/>
    <property type="evidence" value="ECO:0007669"/>
    <property type="project" value="UniProtKB-SubCell"/>
</dbReference>
<dbReference type="InterPro" id="IPR004330">
    <property type="entry name" value="FAR1_DNA_bnd_dom"/>
</dbReference>
<organism evidence="5 6">
    <name type="scientific">Urochloa decumbens</name>
    <dbReference type="NCBI Taxonomy" id="240449"/>
    <lineage>
        <taxon>Eukaryota</taxon>
        <taxon>Viridiplantae</taxon>
        <taxon>Streptophyta</taxon>
        <taxon>Embryophyta</taxon>
        <taxon>Tracheophyta</taxon>
        <taxon>Spermatophyta</taxon>
        <taxon>Magnoliopsida</taxon>
        <taxon>Liliopsida</taxon>
        <taxon>Poales</taxon>
        <taxon>Poaceae</taxon>
        <taxon>PACMAD clade</taxon>
        <taxon>Panicoideae</taxon>
        <taxon>Panicodae</taxon>
        <taxon>Paniceae</taxon>
        <taxon>Melinidinae</taxon>
        <taxon>Urochloa</taxon>
    </lineage>
</organism>
<keyword evidence="2" id="KW-0479">Metal-binding</keyword>
<evidence type="ECO:0000313" key="6">
    <source>
        <dbReference type="Proteomes" id="UP001497457"/>
    </source>
</evidence>
<name>A0ABC9F0T5_9POAL</name>
<comment type="subcellular location">
    <subcellularLocation>
        <location evidence="2">Nucleus</location>
    </subcellularLocation>
</comment>
<feature type="region of interest" description="Disordered" evidence="3">
    <location>
        <begin position="738"/>
        <end position="790"/>
    </location>
</feature>
<evidence type="ECO:0000256" key="1">
    <source>
        <dbReference type="PROSITE-ProRule" id="PRU00325"/>
    </source>
</evidence>
<reference evidence="5" key="1">
    <citation type="submission" date="2024-10" db="EMBL/GenBank/DDBJ databases">
        <authorList>
            <person name="Ryan C."/>
        </authorList>
    </citation>
    <scope>NUCLEOTIDE SEQUENCE [LARGE SCALE GENOMIC DNA]</scope>
</reference>
<dbReference type="InterPro" id="IPR031052">
    <property type="entry name" value="FHY3/FAR1"/>
</dbReference>
<evidence type="ECO:0000259" key="4">
    <source>
        <dbReference type="PROSITE" id="PS50966"/>
    </source>
</evidence>
<keyword evidence="6" id="KW-1185">Reference proteome</keyword>
<dbReference type="InterPro" id="IPR018289">
    <property type="entry name" value="MULE_transposase_dom"/>
</dbReference>
<dbReference type="GO" id="GO:0008270">
    <property type="term" value="F:zinc ion binding"/>
    <property type="evidence" value="ECO:0007669"/>
    <property type="project" value="UniProtKB-UniRule"/>
</dbReference>
<dbReference type="Proteomes" id="UP001497457">
    <property type="component" value="Chromosome 5rd"/>
</dbReference>
<dbReference type="Pfam" id="PF10551">
    <property type="entry name" value="MULE"/>
    <property type="match status" value="1"/>
</dbReference>
<evidence type="ECO:0000313" key="5">
    <source>
        <dbReference type="EMBL" id="CAL5066815.1"/>
    </source>
</evidence>
<evidence type="ECO:0000256" key="3">
    <source>
        <dbReference type="SAM" id="MobiDB-lite"/>
    </source>
</evidence>
<gene>
    <name evidence="5" type="ORF">URODEC1_LOCUS100646</name>
</gene>
<dbReference type="EMBL" id="OZ075115">
    <property type="protein sequence ID" value="CAL5066815.1"/>
    <property type="molecule type" value="Genomic_DNA"/>
</dbReference>
<keyword evidence="2" id="KW-0862">Zinc</keyword>
<feature type="compositionally biased region" description="Gly residues" evidence="3">
    <location>
        <begin position="36"/>
        <end position="61"/>
    </location>
</feature>
<feature type="compositionally biased region" description="Basic and acidic residues" evidence="3">
    <location>
        <begin position="765"/>
        <end position="776"/>
    </location>
</feature>
<feature type="compositionally biased region" description="Polar residues" evidence="3">
    <location>
        <begin position="778"/>
        <end position="790"/>
    </location>
</feature>
<dbReference type="AlphaFoldDB" id="A0ABC9F0T5"/>
<evidence type="ECO:0000256" key="2">
    <source>
        <dbReference type="RuleBase" id="RU367018"/>
    </source>
</evidence>
<dbReference type="GO" id="GO:0006355">
    <property type="term" value="P:regulation of DNA-templated transcription"/>
    <property type="evidence" value="ECO:0007669"/>
    <property type="project" value="UniProtKB-UniRule"/>
</dbReference>
<feature type="region of interest" description="Disordered" evidence="3">
    <location>
        <begin position="1"/>
        <end position="62"/>
    </location>
</feature>
<sequence length="790" mass="89125">MAGIPGAGGGGGHPERVGRPRRGAVVGGTRAAAPGAGSGGSGGRGAEAAQGGGPAAGGGAQARGCVGRFHRDSIPEREPKPGFMSAYEESLKRYADKWSDIVIRPSIGMSFDSLAEAYEFYNLYSWEVGFGIRWNDSTKNADKSVMVQEIVCNCEGKPEMSNTASVRTDCKARIQLHKFNDNGWYILQFQGDHNHPLSGTCSENSIWPSHKHLEPYTKDMVCCLRDNNVDLSKMRCIIHSFFGAMKKVIFNKWVLKSLCQTITMELPEDEDVCKTMELFDDFSSLRRDDPSFQFRVELDDNKRLFKTVLWTNGRSRMQYAHFGDAITFDTTYRSKLYDMPFGLFVGVNNHYQSVILGGVLMQHETVESFKWVFREFITLMGGKAPSIILTGQCHAMEAAIQEVLPDTTHKWCKVHMLSEKNEFLGSICSKSGFMDDFQKITDSMLTVREFESAWQHLLDKYNLHGNAFLSQIYDSRHKWAKPYFKEKFCAKQTSMQRNECADHIFKGYVPLNRSINMFVRYYNKILSDLDSKESFEEKRSRKRSRVMSKGVPVEEHAAKIYTRAMFEKFVDIIFQSGSYMVDEKERGKAYLARHIRSDCRESWSQVEFEVNIRAEDGAVVCECGLGEHMGMPCCHAVKVMIHLGMLEIPAGNIVKRWTMDARDVLPPYSIQHESDKAAENSQSYRRSELFISAMEFVKAASRSDQTFDVGFACLVQMEQELWEHEQVKDVSELSEKCNRSAAQGSDMQGISAAAKDDATSAAQKRRTEAEAPDLKPKTLQSVQHTQSNGP</sequence>
<dbReference type="PANTHER" id="PTHR31669">
    <property type="entry name" value="PROTEIN FAR1-RELATED SEQUENCE 10-RELATED"/>
    <property type="match status" value="1"/>
</dbReference>